<protein>
    <submittedName>
        <fullName evidence="1">Uncharacterized protein</fullName>
    </submittedName>
</protein>
<dbReference type="AlphaFoldDB" id="A0A1G2SKH8"/>
<gene>
    <name evidence="1" type="ORF">A2591_01125</name>
</gene>
<evidence type="ECO:0000313" key="2">
    <source>
        <dbReference type="Proteomes" id="UP000178168"/>
    </source>
</evidence>
<accession>A0A1G2SKH8</accession>
<organism evidence="1 2">
    <name type="scientific">Candidatus Yonathbacteria bacterium RIFOXYD1_FULL_52_36</name>
    <dbReference type="NCBI Taxonomy" id="1802730"/>
    <lineage>
        <taxon>Bacteria</taxon>
        <taxon>Candidatus Yonathiibacteriota</taxon>
    </lineage>
</organism>
<proteinExistence type="predicted"/>
<name>A0A1G2SKH8_9BACT</name>
<evidence type="ECO:0000313" key="1">
    <source>
        <dbReference type="EMBL" id="OHA84911.1"/>
    </source>
</evidence>
<dbReference type="STRING" id="1802730.A2591_01125"/>
<dbReference type="EMBL" id="MHUZ01000034">
    <property type="protein sequence ID" value="OHA84911.1"/>
    <property type="molecule type" value="Genomic_DNA"/>
</dbReference>
<sequence length="65" mass="7171">MENGKEKCKKCDSTNVVFVEHAPGSPERYDGASEISCQACGARFGRWSGKELASGELEKRYGRTK</sequence>
<comment type="caution">
    <text evidence="1">The sequence shown here is derived from an EMBL/GenBank/DDBJ whole genome shotgun (WGS) entry which is preliminary data.</text>
</comment>
<reference evidence="1 2" key="1">
    <citation type="journal article" date="2016" name="Nat. Commun.">
        <title>Thousands of microbial genomes shed light on interconnected biogeochemical processes in an aquifer system.</title>
        <authorList>
            <person name="Anantharaman K."/>
            <person name="Brown C.T."/>
            <person name="Hug L.A."/>
            <person name="Sharon I."/>
            <person name="Castelle C.J."/>
            <person name="Probst A.J."/>
            <person name="Thomas B.C."/>
            <person name="Singh A."/>
            <person name="Wilkins M.J."/>
            <person name="Karaoz U."/>
            <person name="Brodie E.L."/>
            <person name="Williams K.H."/>
            <person name="Hubbard S.S."/>
            <person name="Banfield J.F."/>
        </authorList>
    </citation>
    <scope>NUCLEOTIDE SEQUENCE [LARGE SCALE GENOMIC DNA]</scope>
</reference>
<dbReference type="Proteomes" id="UP000178168">
    <property type="component" value="Unassembled WGS sequence"/>
</dbReference>